<proteinExistence type="predicted"/>
<accession>A0A4Q9DHJ5</accession>
<comment type="caution">
    <text evidence="1">The sequence shown here is derived from an EMBL/GenBank/DDBJ whole genome shotgun (WGS) entry which is preliminary data.</text>
</comment>
<protein>
    <submittedName>
        <fullName evidence="1">Uncharacterized protein</fullName>
    </submittedName>
</protein>
<dbReference type="InterPro" id="IPR008928">
    <property type="entry name" value="6-hairpin_glycosidase_sf"/>
</dbReference>
<dbReference type="RefSeq" id="WP_131016994.1">
    <property type="nucleotide sequence ID" value="NZ_SIRE01000024.1"/>
</dbReference>
<dbReference type="EMBL" id="SIRE01000024">
    <property type="protein sequence ID" value="TBL72426.1"/>
    <property type="molecule type" value="Genomic_DNA"/>
</dbReference>
<organism evidence="1 2">
    <name type="scientific">Paenibacillus thalictri</name>
    <dbReference type="NCBI Taxonomy" id="2527873"/>
    <lineage>
        <taxon>Bacteria</taxon>
        <taxon>Bacillati</taxon>
        <taxon>Bacillota</taxon>
        <taxon>Bacilli</taxon>
        <taxon>Bacillales</taxon>
        <taxon>Paenibacillaceae</taxon>
        <taxon>Paenibacillus</taxon>
    </lineage>
</organism>
<dbReference type="GO" id="GO:0005975">
    <property type="term" value="P:carbohydrate metabolic process"/>
    <property type="evidence" value="ECO:0007669"/>
    <property type="project" value="InterPro"/>
</dbReference>
<gene>
    <name evidence="1" type="ORF">EYB31_29015</name>
</gene>
<reference evidence="1 2" key="1">
    <citation type="submission" date="2019-02" db="EMBL/GenBank/DDBJ databases">
        <title>Paenibacillus sp. nov., isolated from surface-sterilized tissue of Thalictrum simplex L.</title>
        <authorList>
            <person name="Tuo L."/>
        </authorList>
    </citation>
    <scope>NUCLEOTIDE SEQUENCE [LARGE SCALE GENOMIC DNA]</scope>
    <source>
        <strain evidence="1 2">N2SHLJ1</strain>
    </source>
</reference>
<sequence>MSGTYRCAENDGNCELWRGEQKIASVLGFSRPDFQTSDRWEQTEPGVFRWERSFVYTGKTDQYVAGLFMEVEALYPLRYSMIPGVSYDGNGWGQGKEPKGLTDGVTPWSFAAHRTTVAGATYSEGNADSLALFGVSVSKNGNEQIGFSCSLEAQNDRTLHRLIWPECECPRVYCARDQYEQAYERTMICRPGDVFIAVACVVLQPVELPKHGWHKLLEVAWRQNVHPITAWHEPDRIWELGITYARDYLWVEDGDFRGFVWGLHWHEGAWVQKRDWPYEIGWVGQNASLANSLLEHYVLSGDEASLAKGLAALDTWAAHAPLENGLFRCRFQHIVGYPLDTAKCGAEVQDACNLSTAALQYFESARLAARCGVERPQYERIALGICDFAVHVQEFSGRFGKAWRNDGSIADPEGTIGCYLVPPLLEAYRRTGDRRYLHAAKDGYHYYIGEFIANGYSTAGALDTYCIDKESAIPLLRAGLELFELTRESAYLDGAVQASWYIASWQLHHSIHFPEGSVLHEHGYDSFGGTTVSAQHHHIDHFAVAIVPEWLRLAAWTGDDTWRQRALAAWANATAFVSDGALSVSGHVRPPGGQDEGICHTRWHTRWGEYFGVSQWLVAWPTAFRLEVLRGLNDWSVLMGNK</sequence>
<evidence type="ECO:0000313" key="2">
    <source>
        <dbReference type="Proteomes" id="UP000293142"/>
    </source>
</evidence>
<dbReference type="OrthoDB" id="1089791at2"/>
<evidence type="ECO:0000313" key="1">
    <source>
        <dbReference type="EMBL" id="TBL72426.1"/>
    </source>
</evidence>
<keyword evidence="2" id="KW-1185">Reference proteome</keyword>
<dbReference type="Proteomes" id="UP000293142">
    <property type="component" value="Unassembled WGS sequence"/>
</dbReference>
<name>A0A4Q9DHJ5_9BACL</name>
<dbReference type="AlphaFoldDB" id="A0A4Q9DHJ5"/>
<dbReference type="SUPFAM" id="SSF48208">
    <property type="entry name" value="Six-hairpin glycosidases"/>
    <property type="match status" value="1"/>
</dbReference>